<feature type="transmembrane region" description="Helical" evidence="1">
    <location>
        <begin position="147"/>
        <end position="168"/>
    </location>
</feature>
<keyword evidence="3" id="KW-1185">Reference proteome</keyword>
<dbReference type="AlphaFoldDB" id="U6MKM3"/>
<feature type="transmembrane region" description="Helical" evidence="1">
    <location>
        <begin position="175"/>
        <end position="196"/>
    </location>
</feature>
<feature type="transmembrane region" description="Helical" evidence="1">
    <location>
        <begin position="216"/>
        <end position="240"/>
    </location>
</feature>
<organism evidence="2 3">
    <name type="scientific">Eimeria necatrix</name>
    <dbReference type="NCBI Taxonomy" id="51315"/>
    <lineage>
        <taxon>Eukaryota</taxon>
        <taxon>Sar</taxon>
        <taxon>Alveolata</taxon>
        <taxon>Apicomplexa</taxon>
        <taxon>Conoidasida</taxon>
        <taxon>Coccidia</taxon>
        <taxon>Eucoccidiorida</taxon>
        <taxon>Eimeriorina</taxon>
        <taxon>Eimeriidae</taxon>
        <taxon>Eimeria</taxon>
    </lineage>
</organism>
<dbReference type="RefSeq" id="XP_013439567.1">
    <property type="nucleotide sequence ID" value="XM_013584113.1"/>
</dbReference>
<reference evidence="2" key="2">
    <citation type="submission" date="2013-10" db="EMBL/GenBank/DDBJ databases">
        <authorList>
            <person name="Aslett M."/>
        </authorList>
    </citation>
    <scope>NUCLEOTIDE SEQUENCE [LARGE SCALE GENOMIC DNA]</scope>
    <source>
        <strain evidence="2">Houghton</strain>
    </source>
</reference>
<evidence type="ECO:0000313" key="2">
    <source>
        <dbReference type="EMBL" id="CDJ62205.1"/>
    </source>
</evidence>
<keyword evidence="1" id="KW-0472">Membrane</keyword>
<evidence type="ECO:0000256" key="1">
    <source>
        <dbReference type="SAM" id="Phobius"/>
    </source>
</evidence>
<keyword evidence="1" id="KW-1133">Transmembrane helix</keyword>
<accession>U6MKM3</accession>
<name>U6MKM3_9EIME</name>
<sequence>MGSGGRRRSKPKDPEVEERTGPLWHVVWALALAGAAVSVGALCIPEWRVSDAVDYRYMFRSQEKHQGYQGTSWGLYNISFDGGRSLLSWAQRLSSSSEAVANAVRLGQQQTAAAQYQAWAAQCPAACQDALTTRLACYRRLASVSTLLLGAAALGGALALLAVGWFFLFGKMAYLAVGCCCLGGLLCCSVGGYWLWETATCWNMIVLSQQFPLPRLSTGFYLLAAAAGLYFAAAAAALAAELLDRAAERRAKELLKRQALLEAAGGPDAFAPGLLGPPAMPPGLLQGGPLLGGPPLVGAPGMPQMGGAPLGGPMARGPMLPGPMAGPMGAPLPGGPLPGGPLPGGPLPAGPMMPPMGRGLPVTNRPSVLGGAPMMAVPGKAPPMHSPSLRPPM</sequence>
<proteinExistence type="predicted"/>
<dbReference type="GeneID" id="25471007"/>
<dbReference type="VEuPathDB" id="ToxoDB:ENH_00008190"/>
<dbReference type="Proteomes" id="UP000030754">
    <property type="component" value="Unassembled WGS sequence"/>
</dbReference>
<protein>
    <submittedName>
        <fullName evidence="2">Uncharacterized protein</fullName>
    </submittedName>
</protein>
<evidence type="ECO:0000313" key="3">
    <source>
        <dbReference type="Proteomes" id="UP000030754"/>
    </source>
</evidence>
<dbReference type="OrthoDB" id="330952at2759"/>
<dbReference type="EMBL" id="HG722375">
    <property type="protein sequence ID" value="CDJ62205.1"/>
    <property type="molecule type" value="Genomic_DNA"/>
</dbReference>
<gene>
    <name evidence="2" type="ORF">ENH_00008190</name>
</gene>
<reference evidence="2" key="1">
    <citation type="submission" date="2013-10" db="EMBL/GenBank/DDBJ databases">
        <title>Genomic analysis of the causative agents of coccidiosis in chickens.</title>
        <authorList>
            <person name="Reid A.J."/>
            <person name="Blake D."/>
            <person name="Billington K."/>
            <person name="Browne H."/>
            <person name="Dunn M."/>
            <person name="Hung S."/>
            <person name="Kawahara F."/>
            <person name="Miranda-Saavedra D."/>
            <person name="Mourier T."/>
            <person name="Nagra H."/>
            <person name="Otto T.D."/>
            <person name="Rawlings N."/>
            <person name="Sanchez A."/>
            <person name="Sanders M."/>
            <person name="Subramaniam C."/>
            <person name="Tay Y."/>
            <person name="Dear P."/>
            <person name="Doerig C."/>
            <person name="Gruber A."/>
            <person name="Parkinson J."/>
            <person name="Shirley M."/>
            <person name="Wan K.L."/>
            <person name="Berriman M."/>
            <person name="Tomley F."/>
            <person name="Pain A."/>
        </authorList>
    </citation>
    <scope>NUCLEOTIDE SEQUENCE [LARGE SCALE GENOMIC DNA]</scope>
    <source>
        <strain evidence="2">Houghton</strain>
    </source>
</reference>
<keyword evidence="1" id="KW-0812">Transmembrane</keyword>